<dbReference type="InterPro" id="IPR019339">
    <property type="entry name" value="CIR_N_dom"/>
</dbReference>
<dbReference type="OrthoDB" id="3973521at2759"/>
<organism evidence="4 5">
    <name type="scientific">Hanseniaspora valbyensis NRRL Y-1626</name>
    <dbReference type="NCBI Taxonomy" id="766949"/>
    <lineage>
        <taxon>Eukaryota</taxon>
        <taxon>Fungi</taxon>
        <taxon>Dikarya</taxon>
        <taxon>Ascomycota</taxon>
        <taxon>Saccharomycotina</taxon>
        <taxon>Saccharomycetes</taxon>
        <taxon>Saccharomycodales</taxon>
        <taxon>Saccharomycodaceae</taxon>
        <taxon>Hanseniaspora</taxon>
    </lineage>
</organism>
<evidence type="ECO:0000259" key="3">
    <source>
        <dbReference type="SMART" id="SM01083"/>
    </source>
</evidence>
<evidence type="ECO:0000313" key="5">
    <source>
        <dbReference type="Proteomes" id="UP000092321"/>
    </source>
</evidence>
<comment type="caution">
    <text evidence="4">The sequence shown here is derived from an EMBL/GenBank/DDBJ whole genome shotgun (WGS) entry which is preliminary data.</text>
</comment>
<dbReference type="Proteomes" id="UP000092321">
    <property type="component" value="Unassembled WGS sequence"/>
</dbReference>
<feature type="region of interest" description="Disordered" evidence="2">
    <location>
        <begin position="49"/>
        <end position="83"/>
    </location>
</feature>
<dbReference type="SMART" id="SM01083">
    <property type="entry name" value="Cir_N"/>
    <property type="match status" value="1"/>
</dbReference>
<dbReference type="EMBL" id="LXPE01000002">
    <property type="protein sequence ID" value="OBA28666.1"/>
    <property type="molecule type" value="Genomic_DNA"/>
</dbReference>
<dbReference type="AlphaFoldDB" id="A0A1B7TIW1"/>
<accession>A0A1B7TIW1</accession>
<name>A0A1B7TIW1_9ASCO</name>
<protein>
    <recommendedName>
        <fullName evidence="1">Pre-mRNA-splicing factor CWC25</fullName>
    </recommendedName>
</protein>
<evidence type="ECO:0000313" key="4">
    <source>
        <dbReference type="EMBL" id="OBA28666.1"/>
    </source>
</evidence>
<feature type="domain" description="CBF1-interacting co-repressor CIR N-terminal" evidence="3">
    <location>
        <begin position="11"/>
        <end position="47"/>
    </location>
</feature>
<evidence type="ECO:0000256" key="1">
    <source>
        <dbReference type="ARBA" id="ARBA00020646"/>
    </source>
</evidence>
<proteinExistence type="predicted"/>
<feature type="compositionally biased region" description="Polar residues" evidence="2">
    <location>
        <begin position="49"/>
        <end position="58"/>
    </location>
</feature>
<reference evidence="5" key="1">
    <citation type="journal article" date="2016" name="Proc. Natl. Acad. Sci. U.S.A.">
        <title>Comparative genomics of biotechnologically important yeasts.</title>
        <authorList>
            <person name="Riley R."/>
            <person name="Haridas S."/>
            <person name="Wolfe K.H."/>
            <person name="Lopes M.R."/>
            <person name="Hittinger C.T."/>
            <person name="Goeker M."/>
            <person name="Salamov A.A."/>
            <person name="Wisecaver J.H."/>
            <person name="Long T.M."/>
            <person name="Calvey C.H."/>
            <person name="Aerts A.L."/>
            <person name="Barry K.W."/>
            <person name="Choi C."/>
            <person name="Clum A."/>
            <person name="Coughlan A.Y."/>
            <person name="Deshpande S."/>
            <person name="Douglass A.P."/>
            <person name="Hanson S.J."/>
            <person name="Klenk H.-P."/>
            <person name="LaButti K.M."/>
            <person name="Lapidus A."/>
            <person name="Lindquist E.A."/>
            <person name="Lipzen A.M."/>
            <person name="Meier-Kolthoff J.P."/>
            <person name="Ohm R.A."/>
            <person name="Otillar R.P."/>
            <person name="Pangilinan J.L."/>
            <person name="Peng Y."/>
            <person name="Rokas A."/>
            <person name="Rosa C.A."/>
            <person name="Scheuner C."/>
            <person name="Sibirny A.A."/>
            <person name="Slot J.C."/>
            <person name="Stielow J.B."/>
            <person name="Sun H."/>
            <person name="Kurtzman C.P."/>
            <person name="Blackwell M."/>
            <person name="Grigoriev I.V."/>
            <person name="Jeffries T.W."/>
        </authorList>
    </citation>
    <scope>NUCLEOTIDE SEQUENCE [LARGE SCALE GENOMIC DNA]</scope>
    <source>
        <strain evidence="5">NRRL Y-1626</strain>
    </source>
</reference>
<evidence type="ECO:0000256" key="2">
    <source>
        <dbReference type="SAM" id="MobiDB-lite"/>
    </source>
</evidence>
<dbReference type="Pfam" id="PF10197">
    <property type="entry name" value="Cir_N"/>
    <property type="match status" value="1"/>
</dbReference>
<sequence length="83" mass="9676">MGVNDLNLLKSWNPNLLKNKQKIWKERELLKEEDLKIKELNKELAQGTNDSTIHNTTKSKNKGLSWMYESSITDNKNDKKSES</sequence>
<keyword evidence="5" id="KW-1185">Reference proteome</keyword>
<feature type="non-terminal residue" evidence="4">
    <location>
        <position position="83"/>
    </location>
</feature>
<gene>
    <name evidence="4" type="ORF">HANVADRAFT_51135</name>
</gene>